<dbReference type="Pfam" id="PF13517">
    <property type="entry name" value="FG-GAP_3"/>
    <property type="match status" value="1"/>
</dbReference>
<evidence type="ECO:0000313" key="3">
    <source>
        <dbReference type="Proteomes" id="UP001595859"/>
    </source>
</evidence>
<dbReference type="Proteomes" id="UP001595859">
    <property type="component" value="Unassembled WGS sequence"/>
</dbReference>
<reference evidence="3" key="1">
    <citation type="journal article" date="2019" name="Int. J. Syst. Evol. Microbiol.">
        <title>The Global Catalogue of Microorganisms (GCM) 10K type strain sequencing project: providing services to taxonomists for standard genome sequencing and annotation.</title>
        <authorList>
            <consortium name="The Broad Institute Genomics Platform"/>
            <consortium name="The Broad Institute Genome Sequencing Center for Infectious Disease"/>
            <person name="Wu L."/>
            <person name="Ma J."/>
        </authorList>
    </citation>
    <scope>NUCLEOTIDE SEQUENCE [LARGE SCALE GENOMIC DNA]</scope>
    <source>
        <strain evidence="3">ZS-22-S1</strain>
    </source>
</reference>
<protein>
    <submittedName>
        <fullName evidence="2">FG-GAP repeat domain-containing protein</fullName>
    </submittedName>
</protein>
<feature type="non-terminal residue" evidence="2">
    <location>
        <position position="224"/>
    </location>
</feature>
<dbReference type="EMBL" id="JBHSIS010000032">
    <property type="protein sequence ID" value="MFC4859418.1"/>
    <property type="molecule type" value="Genomic_DNA"/>
</dbReference>
<dbReference type="InterPro" id="IPR028994">
    <property type="entry name" value="Integrin_alpha_N"/>
</dbReference>
<name>A0ABV9SCE1_9PSEU</name>
<evidence type="ECO:0000256" key="1">
    <source>
        <dbReference type="ARBA" id="ARBA00022729"/>
    </source>
</evidence>
<feature type="non-terminal residue" evidence="2">
    <location>
        <position position="1"/>
    </location>
</feature>
<gene>
    <name evidence="2" type="ORF">ACFPCV_38485</name>
</gene>
<dbReference type="InterPro" id="IPR013517">
    <property type="entry name" value="FG-GAP"/>
</dbReference>
<dbReference type="Gene3D" id="2.115.10.10">
    <property type="entry name" value="Tachylectin 2"/>
    <property type="match status" value="1"/>
</dbReference>
<organism evidence="2 3">
    <name type="scientific">Actinophytocola glycyrrhizae</name>
    <dbReference type="NCBI Taxonomy" id="2044873"/>
    <lineage>
        <taxon>Bacteria</taxon>
        <taxon>Bacillati</taxon>
        <taxon>Actinomycetota</taxon>
        <taxon>Actinomycetes</taxon>
        <taxon>Pseudonocardiales</taxon>
        <taxon>Pseudonocardiaceae</taxon>
    </lineage>
</organism>
<accession>A0ABV9SCE1</accession>
<dbReference type="SUPFAM" id="SSF69318">
    <property type="entry name" value="Integrin alpha N-terminal domain"/>
    <property type="match status" value="1"/>
</dbReference>
<evidence type="ECO:0000313" key="2">
    <source>
        <dbReference type="EMBL" id="MFC4859418.1"/>
    </source>
</evidence>
<proteinExistence type="predicted"/>
<sequence length="224" mass="22998">GGTASGDPFNGAGTQIGSGFGVFDWVDGADLSGDGSADLIARKPDGTLWYYPNNRATNPGGVPFAGSGTQIGHGFQNFNQLDAADINGDGRADLLARKPDGTLWYYGNGGTAGGDPFNGSGTQIGSGFGVFDWVDGADLSGDGNADLIARKPDGTLWYYPNNRATNPGGVPFAGSGTQIGASFHLFDIINAADLSGDGSADMFARKPDGTLWYYPNNRATNPGG</sequence>
<comment type="caution">
    <text evidence="2">The sequence shown here is derived from an EMBL/GenBank/DDBJ whole genome shotgun (WGS) entry which is preliminary data.</text>
</comment>
<keyword evidence="1" id="KW-0732">Signal</keyword>
<keyword evidence="3" id="KW-1185">Reference proteome</keyword>
<dbReference type="PANTHER" id="PTHR44103">
    <property type="entry name" value="PROPROTEIN CONVERTASE P"/>
    <property type="match status" value="1"/>
</dbReference>
<dbReference type="PANTHER" id="PTHR44103:SF1">
    <property type="entry name" value="PROPROTEIN CONVERTASE P"/>
    <property type="match status" value="1"/>
</dbReference>
<dbReference type="RefSeq" id="WP_378062473.1">
    <property type="nucleotide sequence ID" value="NZ_JBHSIS010000032.1"/>
</dbReference>